<dbReference type="Proteomes" id="UP000565155">
    <property type="component" value="Unassembled WGS sequence"/>
</dbReference>
<sequence>MSGKIDYQAHQQQFWEQLEKQPTLTLAEYCEANGLKYGTAKRYIKRPAKTGGKFQPSVMPKIKAKKTSQGNDWHSLLKEFLVRGAQNPTLTMAAFAKDKGVNGATLRRQFNSMRSLPEFDRLFDLYDEQLAKFQEAKNDKKKKRADKSKSKEAGATAQAQSAQGDRAKTGGIGSLRNPRSVEGLSQYSSAQVGRPVVHGGYARSAGITGEIMDILMDTDPLSVCNELIIARSQYYRMNETLAKRLKEIDEMEESGDIPLDDENQPVDINAMRDRLIFGYGTRLRELELSISTMAKQEAKRYIDLRKQEYAELMMPHLLPAEETSLVIEMLSLRTKNNWTALETCQQIEKLGARPPATLLHEAKVELANLEPEVDDTGISEQELDELFDDYTLEQIEQQDNWLPARKEEVNRRIKEAEDLENGVEPTLSPSQIQNEAAKEQAYDDLDNEGVSGFDDVDSFEVLGG</sequence>
<evidence type="ECO:0000313" key="2">
    <source>
        <dbReference type="EMBL" id="NMR75544.1"/>
    </source>
</evidence>
<gene>
    <name evidence="2" type="ORF">HKB35_18170</name>
</gene>
<evidence type="ECO:0000313" key="3">
    <source>
        <dbReference type="Proteomes" id="UP000565155"/>
    </source>
</evidence>
<evidence type="ECO:0000256" key="1">
    <source>
        <dbReference type="SAM" id="MobiDB-lite"/>
    </source>
</evidence>
<dbReference type="EMBL" id="JABCMA010000025">
    <property type="protein sequence ID" value="NMR75544.1"/>
    <property type="molecule type" value="Genomic_DNA"/>
</dbReference>
<name>A0A7Y0MY93_VIBAL</name>
<reference evidence="2 3" key="1">
    <citation type="submission" date="2020-04" db="EMBL/GenBank/DDBJ databases">
        <title>Whole-genome sequencing of Vibrio spp. from China reveals different genetic environments of blaCTX-M-14 among diverse lineages.</title>
        <authorList>
            <person name="Zheng Z."/>
            <person name="Ye L."/>
            <person name="Chen S."/>
        </authorList>
    </citation>
    <scope>NUCLEOTIDE SEQUENCE [LARGE SCALE GENOMIC DNA]</scope>
    <source>
        <strain evidence="2 3">Vb1636</strain>
    </source>
</reference>
<dbReference type="RefSeq" id="WP_169628916.1">
    <property type="nucleotide sequence ID" value="NZ_JABCMA010000025.1"/>
</dbReference>
<organism evidence="2 3">
    <name type="scientific">Vibrio alginolyticus</name>
    <dbReference type="NCBI Taxonomy" id="663"/>
    <lineage>
        <taxon>Bacteria</taxon>
        <taxon>Pseudomonadati</taxon>
        <taxon>Pseudomonadota</taxon>
        <taxon>Gammaproteobacteria</taxon>
        <taxon>Vibrionales</taxon>
        <taxon>Vibrionaceae</taxon>
        <taxon>Vibrio</taxon>
    </lineage>
</organism>
<accession>A0A7Y0MY93</accession>
<feature type="region of interest" description="Disordered" evidence="1">
    <location>
        <begin position="136"/>
        <end position="187"/>
    </location>
</feature>
<proteinExistence type="predicted"/>
<feature type="compositionally biased region" description="Low complexity" evidence="1">
    <location>
        <begin position="153"/>
        <end position="164"/>
    </location>
</feature>
<feature type="region of interest" description="Disordered" evidence="1">
    <location>
        <begin position="416"/>
        <end position="464"/>
    </location>
</feature>
<comment type="caution">
    <text evidence="2">The sequence shown here is derived from an EMBL/GenBank/DDBJ whole genome shotgun (WGS) entry which is preliminary data.</text>
</comment>
<dbReference type="AlphaFoldDB" id="A0A7Y0MY93"/>
<protein>
    <submittedName>
        <fullName evidence="2">Uncharacterized protein</fullName>
    </submittedName>
</protein>